<comment type="caution">
    <text evidence="2">The sequence shown here is derived from an EMBL/GenBank/DDBJ whole genome shotgun (WGS) entry which is preliminary data.</text>
</comment>
<dbReference type="PROSITE" id="PS51257">
    <property type="entry name" value="PROKAR_LIPOPROTEIN"/>
    <property type="match status" value="1"/>
</dbReference>
<reference evidence="3" key="1">
    <citation type="journal article" date="2014" name="Environ. Microbiol.">
        <title>Comparative genomics of the marine bacterial genus Glaciecola reveals the high degree of genomic diversity and genomic characteristic for cold adaptation.</title>
        <authorList>
            <person name="Qin Q.L."/>
            <person name="Xie B.B."/>
            <person name="Yu Y."/>
            <person name="Shu Y.L."/>
            <person name="Rong J.C."/>
            <person name="Zhang Y.J."/>
            <person name="Zhao D.L."/>
            <person name="Chen X.L."/>
            <person name="Zhang X.Y."/>
            <person name="Chen B."/>
            <person name="Zhou B.C."/>
            <person name="Zhang Y.Z."/>
        </authorList>
    </citation>
    <scope>NUCLEOTIDE SEQUENCE [LARGE SCALE GENOMIC DNA]</scope>
    <source>
        <strain evidence="3">ACAM 615</strain>
    </source>
</reference>
<dbReference type="AlphaFoldDB" id="K6ZDE0"/>
<evidence type="ECO:0000313" key="2">
    <source>
        <dbReference type="EMBL" id="GAC28342.1"/>
    </source>
</evidence>
<feature type="signal peptide" evidence="1">
    <location>
        <begin position="1"/>
        <end position="26"/>
    </location>
</feature>
<dbReference type="RefSeq" id="WP_006010440.1">
    <property type="nucleotide sequence ID" value="NZ_BAEQ01000023.1"/>
</dbReference>
<accession>K6ZDE0</accession>
<sequence>MCMSKGSIIRLLLLTAALSGCSGENADKAANTPEDKVIEQTLSNDMQKVSSDTAELLVLKGQVLFQQMEGGFFGFIDENGNKYTPIGMNKADLRHGLVIQLSGKLLPNMLTTTQFGEVIKVESVVILDESNAQEAGRPSVNDTDL</sequence>
<protein>
    <submittedName>
        <fullName evidence="2">Uncharacterized protein</fullName>
    </submittedName>
</protein>
<evidence type="ECO:0000313" key="3">
    <source>
        <dbReference type="Proteomes" id="UP000006251"/>
    </source>
</evidence>
<gene>
    <name evidence="2" type="ORF">GPAL_1471</name>
</gene>
<dbReference type="Proteomes" id="UP000006251">
    <property type="component" value="Unassembled WGS sequence"/>
</dbReference>
<proteinExistence type="predicted"/>
<organism evidence="2 3">
    <name type="scientific">Brumicola pallidula DSM 14239 = ACAM 615</name>
    <dbReference type="NCBI Taxonomy" id="1121922"/>
    <lineage>
        <taxon>Bacteria</taxon>
        <taxon>Pseudomonadati</taxon>
        <taxon>Pseudomonadota</taxon>
        <taxon>Gammaproteobacteria</taxon>
        <taxon>Alteromonadales</taxon>
        <taxon>Alteromonadaceae</taxon>
        <taxon>Brumicola</taxon>
    </lineage>
</organism>
<dbReference type="STRING" id="1121922.GCA_000428905_00778"/>
<keyword evidence="1" id="KW-0732">Signal</keyword>
<dbReference type="OrthoDB" id="6322428at2"/>
<evidence type="ECO:0000256" key="1">
    <source>
        <dbReference type="SAM" id="SignalP"/>
    </source>
</evidence>
<keyword evidence="3" id="KW-1185">Reference proteome</keyword>
<dbReference type="EMBL" id="BAEQ01000023">
    <property type="protein sequence ID" value="GAC28342.1"/>
    <property type="molecule type" value="Genomic_DNA"/>
</dbReference>
<name>K6ZDE0_9ALTE</name>
<feature type="chain" id="PRO_5003898179" evidence="1">
    <location>
        <begin position="27"/>
        <end position="145"/>
    </location>
</feature>